<dbReference type="Pfam" id="PF00437">
    <property type="entry name" value="T2SSE"/>
    <property type="match status" value="1"/>
</dbReference>
<dbReference type="Proteomes" id="UP001243844">
    <property type="component" value="Unassembled WGS sequence"/>
</dbReference>
<dbReference type="RefSeq" id="WP_308980998.1">
    <property type="nucleotide sequence ID" value="NZ_JAVIDL010000004.1"/>
</dbReference>
<organism evidence="5 6">
    <name type="scientific">Acinetobacter rudis</name>
    <dbReference type="NCBI Taxonomy" id="632955"/>
    <lineage>
        <taxon>Bacteria</taxon>
        <taxon>Pseudomonadati</taxon>
        <taxon>Pseudomonadota</taxon>
        <taxon>Gammaproteobacteria</taxon>
        <taxon>Moraxellales</taxon>
        <taxon>Moraxellaceae</taxon>
        <taxon>Acinetobacter</taxon>
    </lineage>
</organism>
<comment type="similarity">
    <text evidence="1">Belongs to the GSP E family.</text>
</comment>
<evidence type="ECO:0000256" key="1">
    <source>
        <dbReference type="ARBA" id="ARBA00006611"/>
    </source>
</evidence>
<keyword evidence="3" id="KW-0067">ATP-binding</keyword>
<feature type="domain" description="Bacterial type II secretion system protein E" evidence="4">
    <location>
        <begin position="394"/>
        <end position="408"/>
    </location>
</feature>
<dbReference type="InterPro" id="IPR001482">
    <property type="entry name" value="T2SS/T4SS_dom"/>
</dbReference>
<dbReference type="InterPro" id="IPR007831">
    <property type="entry name" value="T2SS_GspE_N"/>
</dbReference>
<comment type="caution">
    <text evidence="5">The sequence shown here is derived from an EMBL/GenBank/DDBJ whole genome shotgun (WGS) entry which is preliminary data.</text>
</comment>
<dbReference type="PANTHER" id="PTHR30258">
    <property type="entry name" value="TYPE II SECRETION SYSTEM PROTEIN GSPE-RELATED"/>
    <property type="match status" value="1"/>
</dbReference>
<dbReference type="PROSITE" id="PS00662">
    <property type="entry name" value="T2SP_E"/>
    <property type="match status" value="1"/>
</dbReference>
<dbReference type="InterPro" id="IPR027417">
    <property type="entry name" value="P-loop_NTPase"/>
</dbReference>
<dbReference type="GO" id="GO:0005886">
    <property type="term" value="C:plasma membrane"/>
    <property type="evidence" value="ECO:0007669"/>
    <property type="project" value="TreeGrafter"/>
</dbReference>
<dbReference type="Gene3D" id="3.40.50.300">
    <property type="entry name" value="P-loop containing nucleotide triphosphate hydrolases"/>
    <property type="match status" value="1"/>
</dbReference>
<dbReference type="SUPFAM" id="SSF52540">
    <property type="entry name" value="P-loop containing nucleoside triphosphate hydrolases"/>
    <property type="match status" value="1"/>
</dbReference>
<accession>A0AAW8J6J9</accession>
<sequence length="579" mass="66136">MRMDFNIDSGWCLEQLQHDGLITQRDHDLIRTTPRRINQQAWHALQWIAHFKIRHRQDQTILTLANLCMWLAKKSNLLLYELDPLQLDITALTQVMSQEFAFKNNILAVKVSHDEVWIATTQPFNQQWLPQVTMSQKKKRIITVLLNPHLMQRYQVELYSVKQATVSVNQYQDTNTWAETLPSSMDTELDEPHIIHLVDWLLKFAFEQRASDIHLEPQQLQARVRFRIDGILHCVYQMPMTSYTAVVARLKILAQLNVAERRRPQDGRIRIQGVQQERELRLSTLATAFGEKIVLRIFDPALLFRELSQLGFDAELLTVWQKLIQSRHGMILVTGPTGSGKTTTLYSSLKYCATTQVNVCSIEDPIEVIEPSFNQLQVNPTINLDFAEAIRALMRQDPDIIMVGEIRDQQTAQMAIQAALTGHLVFSTLHTQNAVSSVMRLQDLGVATFLISATLLGVLAQRLVRKLCVHCKQYGEVDPSQWQSLIMYEEYPQPLKLFQPQGCVHCRQTGFFGRIALYEFMPVNKGVKQQMMKSKDIDGLRKAAANAGMLSLRIAAIKQVLSGAIGLEEALTVLVSEKE</sequence>
<reference evidence="5" key="1">
    <citation type="submission" date="2023-08" db="EMBL/GenBank/DDBJ databases">
        <title>Emergence of clinically-relevant ST2 carbapenem-resistant Acinetobacter baumannii strains in hospital sewages in Zhejiang, East of China.</title>
        <authorList>
            <person name="Kaichao C."/>
            <person name="Zhang R."/>
        </authorList>
    </citation>
    <scope>NUCLEOTIDE SEQUENCE</scope>
    <source>
        <strain evidence="5">M-RB-37</strain>
    </source>
</reference>
<dbReference type="EMBL" id="JAVIDL010000004">
    <property type="protein sequence ID" value="MDQ8934743.1"/>
    <property type="molecule type" value="Genomic_DNA"/>
</dbReference>
<evidence type="ECO:0000313" key="6">
    <source>
        <dbReference type="Proteomes" id="UP001243844"/>
    </source>
</evidence>
<gene>
    <name evidence="5" type="ORF">RFH47_03195</name>
</gene>
<name>A0AAW8J6J9_9GAMM</name>
<protein>
    <submittedName>
        <fullName evidence="5">GspE/PulE family protein</fullName>
    </submittedName>
</protein>
<dbReference type="PANTHER" id="PTHR30258:SF13">
    <property type="entry name" value="SECRETION PATHWAY ATPASE-RELATED"/>
    <property type="match status" value="1"/>
</dbReference>
<proteinExistence type="inferred from homology"/>
<dbReference type="Gene3D" id="3.30.450.90">
    <property type="match status" value="1"/>
</dbReference>
<dbReference type="InterPro" id="IPR037257">
    <property type="entry name" value="T2SS_E_N_sf"/>
</dbReference>
<evidence type="ECO:0000256" key="2">
    <source>
        <dbReference type="ARBA" id="ARBA00022741"/>
    </source>
</evidence>
<dbReference type="SUPFAM" id="SSF160246">
    <property type="entry name" value="EspE N-terminal domain-like"/>
    <property type="match status" value="1"/>
</dbReference>
<dbReference type="Pfam" id="PF05157">
    <property type="entry name" value="MshEN"/>
    <property type="match status" value="1"/>
</dbReference>
<dbReference type="CDD" id="cd01129">
    <property type="entry name" value="PulE-GspE-like"/>
    <property type="match status" value="1"/>
</dbReference>
<dbReference type="GO" id="GO:0016887">
    <property type="term" value="F:ATP hydrolysis activity"/>
    <property type="evidence" value="ECO:0007669"/>
    <property type="project" value="TreeGrafter"/>
</dbReference>
<dbReference type="GO" id="GO:0005524">
    <property type="term" value="F:ATP binding"/>
    <property type="evidence" value="ECO:0007669"/>
    <property type="project" value="UniProtKB-KW"/>
</dbReference>
<dbReference type="AlphaFoldDB" id="A0AAW8J6J9"/>
<evidence type="ECO:0000256" key="3">
    <source>
        <dbReference type="ARBA" id="ARBA00022840"/>
    </source>
</evidence>
<evidence type="ECO:0000313" key="5">
    <source>
        <dbReference type="EMBL" id="MDQ8934743.1"/>
    </source>
</evidence>
<keyword evidence="2" id="KW-0547">Nucleotide-binding</keyword>
<evidence type="ECO:0000259" key="4">
    <source>
        <dbReference type="PROSITE" id="PS00662"/>
    </source>
</evidence>